<comment type="caution">
    <text evidence="4">The sequence shown here is derived from an EMBL/GenBank/DDBJ whole genome shotgun (WGS) entry which is preliminary data.</text>
</comment>
<gene>
    <name evidence="4" type="ORF">IED13_02795</name>
</gene>
<dbReference type="RefSeq" id="WP_191123284.1">
    <property type="nucleotide sequence ID" value="NZ_JACXWY010000001.1"/>
</dbReference>
<dbReference type="GO" id="GO:0008721">
    <property type="term" value="F:D-serine ammonia-lyase activity"/>
    <property type="evidence" value="ECO:0007669"/>
    <property type="project" value="TreeGrafter"/>
</dbReference>
<dbReference type="Gene3D" id="2.40.37.20">
    <property type="entry name" value="D-serine dehydratase-like domain"/>
    <property type="match status" value="1"/>
</dbReference>
<dbReference type="InterPro" id="IPR001608">
    <property type="entry name" value="Ala_racemase_N"/>
</dbReference>
<dbReference type="EMBL" id="JACXWY010000001">
    <property type="protein sequence ID" value="MBD3844614.1"/>
    <property type="molecule type" value="Genomic_DNA"/>
</dbReference>
<organism evidence="4 5">
    <name type="scientific">Bosea spartocytisi</name>
    <dbReference type="NCBI Taxonomy" id="2773451"/>
    <lineage>
        <taxon>Bacteria</taxon>
        <taxon>Pseudomonadati</taxon>
        <taxon>Pseudomonadota</taxon>
        <taxon>Alphaproteobacteria</taxon>
        <taxon>Hyphomicrobiales</taxon>
        <taxon>Boseaceae</taxon>
        <taxon>Bosea</taxon>
    </lineage>
</organism>
<dbReference type="PANTHER" id="PTHR28004:SF2">
    <property type="entry name" value="D-SERINE DEHYDRATASE"/>
    <property type="match status" value="1"/>
</dbReference>
<proteinExistence type="inferred from homology"/>
<keyword evidence="2" id="KW-0456">Lyase</keyword>
<dbReference type="InterPro" id="IPR029066">
    <property type="entry name" value="PLP-binding_barrel"/>
</dbReference>
<dbReference type="SUPFAM" id="SSF51419">
    <property type="entry name" value="PLP-binding barrel"/>
    <property type="match status" value="1"/>
</dbReference>
<protein>
    <submittedName>
        <fullName evidence="4">Alanine racemase</fullName>
    </submittedName>
</protein>
<dbReference type="GO" id="GO:0036088">
    <property type="term" value="P:D-serine catabolic process"/>
    <property type="evidence" value="ECO:0007669"/>
    <property type="project" value="TreeGrafter"/>
</dbReference>
<dbReference type="InterPro" id="IPR051466">
    <property type="entry name" value="D-amino_acid_metab_enzyme"/>
</dbReference>
<dbReference type="Pfam" id="PF14031">
    <property type="entry name" value="D-ser_dehydrat"/>
    <property type="match status" value="1"/>
</dbReference>
<reference evidence="4" key="1">
    <citation type="submission" date="2020-09" db="EMBL/GenBank/DDBJ databases">
        <title>Bosea spartocytisi sp. nov. a root nodule endophyte of Spartocytisus supranubius in the high mountain ecosystem fo the Teide National Park (Canary Islands, Spain).</title>
        <authorList>
            <person name="Pulido-Suarez L."/>
            <person name="Peix A."/>
            <person name="Igual J.M."/>
            <person name="Socas-Perez N."/>
            <person name="Velazquez E."/>
            <person name="Flores-Felix J.D."/>
            <person name="Leon-Barrios M."/>
        </authorList>
    </citation>
    <scope>NUCLEOTIDE SEQUENCE</scope>
    <source>
        <strain evidence="4">SSUT16</strain>
    </source>
</reference>
<evidence type="ECO:0000256" key="1">
    <source>
        <dbReference type="ARBA" id="ARBA00005323"/>
    </source>
</evidence>
<evidence type="ECO:0000256" key="2">
    <source>
        <dbReference type="ARBA" id="ARBA00023239"/>
    </source>
</evidence>
<comment type="similarity">
    <text evidence="1">Belongs to the DSD1 family.</text>
</comment>
<name>A0A927E5A3_9HYPH</name>
<dbReference type="Pfam" id="PF01168">
    <property type="entry name" value="Ala_racemase_N"/>
    <property type="match status" value="1"/>
</dbReference>
<keyword evidence="5" id="KW-1185">Reference proteome</keyword>
<dbReference type="Gene3D" id="3.20.20.10">
    <property type="entry name" value="Alanine racemase"/>
    <property type="match status" value="1"/>
</dbReference>
<dbReference type="InterPro" id="IPR042208">
    <property type="entry name" value="D-ser_dehydrat-like_sf"/>
</dbReference>
<evidence type="ECO:0000313" key="4">
    <source>
        <dbReference type="EMBL" id="MBD3844614.1"/>
    </source>
</evidence>
<dbReference type="PANTHER" id="PTHR28004">
    <property type="entry name" value="ZGC:162816-RELATED"/>
    <property type="match status" value="1"/>
</dbReference>
<dbReference type="InterPro" id="IPR026956">
    <property type="entry name" value="D-ser_dehydrat-like_dom"/>
</dbReference>
<dbReference type="AlphaFoldDB" id="A0A927E5A3"/>
<evidence type="ECO:0000259" key="3">
    <source>
        <dbReference type="SMART" id="SM01119"/>
    </source>
</evidence>
<evidence type="ECO:0000313" key="5">
    <source>
        <dbReference type="Proteomes" id="UP000619295"/>
    </source>
</evidence>
<accession>A0A927E5A3</accession>
<dbReference type="Proteomes" id="UP000619295">
    <property type="component" value="Unassembled WGS sequence"/>
</dbReference>
<sequence>MSVTATTSRAVDQPAATPLAAEIARIYGTPAVVIDLDKVDANIARLQAACDAAGVANRPHIKTHKSPELARLQIEAGARGVTCQKLGEAEVMADGGIDDILISYNILGEEKLGRLGALQRRVRMIVAADNPVTISGLPRAGEIAGRDLEVVIECDTGRKRAGVETPGEAVELAKMVAASPGLRFAGFLMYPPEDGWERTQVFLDTANAGLRDAGLKADIVSTGGSPNIPNMGKLKGATEHRSGTSIFNDRMQMAAGVATLDDCALTVYATVVSRAAPERGILDSGSKTLTSDKGGLDGHGLILEYPRAKIAQFAEEHGFLDLSGTNERPVVGEVVRVVPNHVCVVVNMVDRLITVRGDKLIGELPVAARGKLT</sequence>
<dbReference type="SMART" id="SM01119">
    <property type="entry name" value="D-ser_dehydrat"/>
    <property type="match status" value="1"/>
</dbReference>
<feature type="domain" description="D-serine dehydratase-like" evidence="3">
    <location>
        <begin position="264"/>
        <end position="356"/>
    </location>
</feature>